<reference evidence="2" key="1">
    <citation type="journal article" date="2019" name="Int. J. Syst. Evol. Microbiol.">
        <title>The Global Catalogue of Microorganisms (GCM) 10K type strain sequencing project: providing services to taxonomists for standard genome sequencing and annotation.</title>
        <authorList>
            <consortium name="The Broad Institute Genomics Platform"/>
            <consortium name="The Broad Institute Genome Sequencing Center for Infectious Disease"/>
            <person name="Wu L."/>
            <person name="Ma J."/>
        </authorList>
    </citation>
    <scope>NUCLEOTIDE SEQUENCE [LARGE SCALE GENOMIC DNA]</scope>
    <source>
        <strain evidence="2">CCTCC AB 2013263</strain>
    </source>
</reference>
<dbReference type="Proteomes" id="UP001595748">
    <property type="component" value="Unassembled WGS sequence"/>
</dbReference>
<proteinExistence type="predicted"/>
<gene>
    <name evidence="1" type="ORF">ACFOPQ_03325</name>
</gene>
<dbReference type="Gene3D" id="3.40.30.10">
    <property type="entry name" value="Glutaredoxin"/>
    <property type="match status" value="1"/>
</dbReference>
<evidence type="ECO:0000313" key="2">
    <source>
        <dbReference type="Proteomes" id="UP001595748"/>
    </source>
</evidence>
<dbReference type="Pfam" id="PF05768">
    <property type="entry name" value="Glrx-like"/>
    <property type="match status" value="1"/>
</dbReference>
<dbReference type="InterPro" id="IPR008554">
    <property type="entry name" value="Glutaredoxin-like"/>
</dbReference>
<dbReference type="EMBL" id="JBHRZF010000029">
    <property type="protein sequence ID" value="MFC3859794.1"/>
    <property type="molecule type" value="Genomic_DNA"/>
</dbReference>
<comment type="caution">
    <text evidence="1">The sequence shown here is derived from an EMBL/GenBank/DDBJ whole genome shotgun (WGS) entry which is preliminary data.</text>
</comment>
<evidence type="ECO:0000313" key="1">
    <source>
        <dbReference type="EMBL" id="MFC3859794.1"/>
    </source>
</evidence>
<dbReference type="InterPro" id="IPR052565">
    <property type="entry name" value="Glutaredoxin-like_YDR286C"/>
</dbReference>
<name>A0ABV8A288_9DEIO</name>
<dbReference type="PANTHER" id="PTHR33558:SF1">
    <property type="entry name" value="GLUTAREDOXIN-LIKE PROTEIN C5ORF63 HOMOLOG"/>
    <property type="match status" value="1"/>
</dbReference>
<dbReference type="PANTHER" id="PTHR33558">
    <property type="entry name" value="GLUTAREDOXIN-LIKE PROTEIN C5ORF63 HOMOLOG"/>
    <property type="match status" value="1"/>
</dbReference>
<dbReference type="RefSeq" id="WP_380075951.1">
    <property type="nucleotide sequence ID" value="NZ_JBHRZF010000029.1"/>
</dbReference>
<protein>
    <submittedName>
        <fullName evidence="1">Glutaredoxin family protein</fullName>
    </submittedName>
</protein>
<keyword evidence="2" id="KW-1185">Reference proteome</keyword>
<organism evidence="1 2">
    <name type="scientific">Deinococcus antarcticus</name>
    <dbReference type="NCBI Taxonomy" id="1298767"/>
    <lineage>
        <taxon>Bacteria</taxon>
        <taxon>Thermotogati</taxon>
        <taxon>Deinococcota</taxon>
        <taxon>Deinococci</taxon>
        <taxon>Deinococcales</taxon>
        <taxon>Deinococcaceae</taxon>
        <taxon>Deinococcus</taxon>
    </lineage>
</organism>
<dbReference type="SUPFAM" id="SSF52833">
    <property type="entry name" value="Thioredoxin-like"/>
    <property type="match status" value="1"/>
</dbReference>
<dbReference type="InterPro" id="IPR036249">
    <property type="entry name" value="Thioredoxin-like_sf"/>
</dbReference>
<sequence length="83" mass="9422">MLPTLTLYGRAGCHLCEVAAEHLRALNYPFREVDIAGNDALEEQYGFDIPVLMHGDQLLMKGRIDRKRLGLLKLVLMRQAREG</sequence>
<accession>A0ABV8A288</accession>